<evidence type="ECO:0000313" key="4">
    <source>
        <dbReference type="EMBL" id="KAF2190452.1"/>
    </source>
</evidence>
<keyword evidence="1" id="KW-0539">Nucleus</keyword>
<protein>
    <recommendedName>
        <fullName evidence="3">Zn(2)-C6 fungal-type domain-containing protein</fullName>
    </recommendedName>
</protein>
<dbReference type="SMART" id="SM00066">
    <property type="entry name" value="GAL4"/>
    <property type="match status" value="1"/>
</dbReference>
<dbReference type="PROSITE" id="PS00463">
    <property type="entry name" value="ZN2_CY6_FUNGAL_1"/>
    <property type="match status" value="1"/>
</dbReference>
<feature type="region of interest" description="Disordered" evidence="2">
    <location>
        <begin position="21"/>
        <end position="81"/>
    </location>
</feature>
<dbReference type="InterPro" id="IPR053157">
    <property type="entry name" value="Sterol_Uptake_Regulator"/>
</dbReference>
<dbReference type="Pfam" id="PF00172">
    <property type="entry name" value="Zn_clus"/>
    <property type="match status" value="1"/>
</dbReference>
<dbReference type="Gene3D" id="4.10.240.10">
    <property type="entry name" value="Zn(2)-C6 fungal-type DNA-binding domain"/>
    <property type="match status" value="1"/>
</dbReference>
<dbReference type="GO" id="GO:0001228">
    <property type="term" value="F:DNA-binding transcription activator activity, RNA polymerase II-specific"/>
    <property type="evidence" value="ECO:0007669"/>
    <property type="project" value="TreeGrafter"/>
</dbReference>
<dbReference type="Proteomes" id="UP000800200">
    <property type="component" value="Unassembled WGS sequence"/>
</dbReference>
<sequence>MLVENFFEGWLSVPSMDRFFDDEPQVSSEQSSSTSSDASRRQEDAVIDSTQLIPDRIEISRPSEETHADNSSNSTTRKRRGHTKSRLGCVNCKKRKIKCQETWPSCANCVKRGCACRYPTVFKHTQHDRIVSEIIKSPRQVLQLSDTPTMYSANDMRLFHHFLIAAHPCIPQEHEAVWIKDVPAFSHQYEYLMHSIIAISGSHLSLLVDDPRCKMALSHRQMAIEGLEEAFTRWPPTADEAHAMLATSYLLAAQSGYMPDAFVDHILSLRGCALLSQMILRDRLEGVFSVDPNLHSMGLELKLKNFPTLDQALARCALDSLAGFAHHLKADTAKDIEKAMFAQLIESIRPLLIPSQRPQQSEPSLSPSPPQTEANSESIDESADSSISIFAASPAQLKNPLIPGPLAASCDEILSKGTSYITDIPPDHRPDPVAAFNALMSTLLLLTTWPQEDVLHFIGSPGSKLSNVLMAHFGAIRFVVTPLSAPDGAMRTPVKAMVEWCEQLLDAVEDDEEVKWTKYIEWPRAVFRTMRSCVNQKRGLTLGDLFDVLMKDPGAFREGRPSQL</sequence>
<dbReference type="AlphaFoldDB" id="A0A6A6EHX1"/>
<accession>A0A6A6EHX1</accession>
<dbReference type="PANTHER" id="PTHR47784">
    <property type="entry name" value="STEROL UPTAKE CONTROL PROTEIN 2"/>
    <property type="match status" value="1"/>
</dbReference>
<dbReference type="PROSITE" id="PS50048">
    <property type="entry name" value="ZN2_CY6_FUNGAL_2"/>
    <property type="match status" value="1"/>
</dbReference>
<feature type="compositionally biased region" description="Low complexity" evidence="2">
    <location>
        <begin position="356"/>
        <end position="365"/>
    </location>
</feature>
<proteinExistence type="predicted"/>
<dbReference type="EMBL" id="ML994618">
    <property type="protein sequence ID" value="KAF2190452.1"/>
    <property type="molecule type" value="Genomic_DNA"/>
</dbReference>
<dbReference type="InterPro" id="IPR036864">
    <property type="entry name" value="Zn2-C6_fun-type_DNA-bd_sf"/>
</dbReference>
<dbReference type="OrthoDB" id="416217at2759"/>
<keyword evidence="5" id="KW-1185">Reference proteome</keyword>
<dbReference type="PRINTS" id="PR00755">
    <property type="entry name" value="AFLATOXINBRP"/>
</dbReference>
<evidence type="ECO:0000313" key="5">
    <source>
        <dbReference type="Proteomes" id="UP000800200"/>
    </source>
</evidence>
<evidence type="ECO:0000259" key="3">
    <source>
        <dbReference type="PROSITE" id="PS50048"/>
    </source>
</evidence>
<feature type="compositionally biased region" description="Basic and acidic residues" evidence="2">
    <location>
        <begin position="55"/>
        <end position="68"/>
    </location>
</feature>
<organism evidence="4 5">
    <name type="scientific">Zopfia rhizophila CBS 207.26</name>
    <dbReference type="NCBI Taxonomy" id="1314779"/>
    <lineage>
        <taxon>Eukaryota</taxon>
        <taxon>Fungi</taxon>
        <taxon>Dikarya</taxon>
        <taxon>Ascomycota</taxon>
        <taxon>Pezizomycotina</taxon>
        <taxon>Dothideomycetes</taxon>
        <taxon>Dothideomycetes incertae sedis</taxon>
        <taxon>Zopfiaceae</taxon>
        <taxon>Zopfia</taxon>
    </lineage>
</organism>
<gene>
    <name evidence="4" type="ORF">K469DRAFT_721309</name>
</gene>
<dbReference type="CDD" id="cd00067">
    <property type="entry name" value="GAL4"/>
    <property type="match status" value="1"/>
</dbReference>
<dbReference type="SUPFAM" id="SSF57701">
    <property type="entry name" value="Zn2/Cys6 DNA-binding domain"/>
    <property type="match status" value="1"/>
</dbReference>
<dbReference type="InterPro" id="IPR001138">
    <property type="entry name" value="Zn2Cys6_DnaBD"/>
</dbReference>
<feature type="region of interest" description="Disordered" evidence="2">
    <location>
        <begin position="356"/>
        <end position="379"/>
    </location>
</feature>
<dbReference type="PANTHER" id="PTHR47784:SF7">
    <property type="entry name" value="ZN(II)2CYS6 TRANSCRIPTION FACTOR (EUROFUNG)"/>
    <property type="match status" value="1"/>
</dbReference>
<evidence type="ECO:0000256" key="2">
    <source>
        <dbReference type="SAM" id="MobiDB-lite"/>
    </source>
</evidence>
<feature type="compositionally biased region" description="Low complexity" evidence="2">
    <location>
        <begin position="27"/>
        <end position="37"/>
    </location>
</feature>
<evidence type="ECO:0000256" key="1">
    <source>
        <dbReference type="ARBA" id="ARBA00023242"/>
    </source>
</evidence>
<dbReference type="GO" id="GO:0008270">
    <property type="term" value="F:zinc ion binding"/>
    <property type="evidence" value="ECO:0007669"/>
    <property type="project" value="InterPro"/>
</dbReference>
<feature type="domain" description="Zn(2)-C6 fungal-type" evidence="3">
    <location>
        <begin position="88"/>
        <end position="118"/>
    </location>
</feature>
<reference evidence="4" key="1">
    <citation type="journal article" date="2020" name="Stud. Mycol.">
        <title>101 Dothideomycetes genomes: a test case for predicting lifestyles and emergence of pathogens.</title>
        <authorList>
            <person name="Haridas S."/>
            <person name="Albert R."/>
            <person name="Binder M."/>
            <person name="Bloem J."/>
            <person name="Labutti K."/>
            <person name="Salamov A."/>
            <person name="Andreopoulos B."/>
            <person name="Baker S."/>
            <person name="Barry K."/>
            <person name="Bills G."/>
            <person name="Bluhm B."/>
            <person name="Cannon C."/>
            <person name="Castanera R."/>
            <person name="Culley D."/>
            <person name="Daum C."/>
            <person name="Ezra D."/>
            <person name="Gonzalez J."/>
            <person name="Henrissat B."/>
            <person name="Kuo A."/>
            <person name="Liang C."/>
            <person name="Lipzen A."/>
            <person name="Lutzoni F."/>
            <person name="Magnuson J."/>
            <person name="Mondo S."/>
            <person name="Nolan M."/>
            <person name="Ohm R."/>
            <person name="Pangilinan J."/>
            <person name="Park H.-J."/>
            <person name="Ramirez L."/>
            <person name="Alfaro M."/>
            <person name="Sun H."/>
            <person name="Tritt A."/>
            <person name="Yoshinaga Y."/>
            <person name="Zwiers L.-H."/>
            <person name="Turgeon B."/>
            <person name="Goodwin S."/>
            <person name="Spatafora J."/>
            <person name="Crous P."/>
            <person name="Grigoriev I."/>
        </authorList>
    </citation>
    <scope>NUCLEOTIDE SEQUENCE</scope>
    <source>
        <strain evidence="4">CBS 207.26</strain>
    </source>
</reference>
<name>A0A6A6EHX1_9PEZI</name>